<proteinExistence type="predicted"/>
<organism evidence="2 3">
    <name type="scientific">Anopheles farauti</name>
    <dbReference type="NCBI Taxonomy" id="69004"/>
    <lineage>
        <taxon>Eukaryota</taxon>
        <taxon>Metazoa</taxon>
        <taxon>Ecdysozoa</taxon>
        <taxon>Arthropoda</taxon>
        <taxon>Hexapoda</taxon>
        <taxon>Insecta</taxon>
        <taxon>Pterygota</taxon>
        <taxon>Neoptera</taxon>
        <taxon>Endopterygota</taxon>
        <taxon>Diptera</taxon>
        <taxon>Nematocera</taxon>
        <taxon>Culicoidea</taxon>
        <taxon>Culicidae</taxon>
        <taxon>Anophelinae</taxon>
        <taxon>Anopheles</taxon>
    </lineage>
</organism>
<evidence type="ECO:0000313" key="2">
    <source>
        <dbReference type="EnsemblMetazoa" id="AFAF007505-PA"/>
    </source>
</evidence>
<feature type="region of interest" description="Disordered" evidence="1">
    <location>
        <begin position="78"/>
        <end position="97"/>
    </location>
</feature>
<dbReference type="EnsemblMetazoa" id="AFAF007505-RA">
    <property type="protein sequence ID" value="AFAF007505-PA"/>
    <property type="gene ID" value="AFAF007505"/>
</dbReference>
<dbReference type="EMBL" id="AXCN02001449">
    <property type="status" value="NOT_ANNOTATED_CDS"/>
    <property type="molecule type" value="Genomic_DNA"/>
</dbReference>
<accession>A0A182QCN2</accession>
<dbReference type="Proteomes" id="UP000075886">
    <property type="component" value="Unassembled WGS sequence"/>
</dbReference>
<reference evidence="3" key="1">
    <citation type="submission" date="2014-01" db="EMBL/GenBank/DDBJ databases">
        <title>The Genome Sequence of Anopheles farauti FAR1 (V2).</title>
        <authorList>
            <consortium name="The Broad Institute Genomics Platform"/>
            <person name="Neafsey D.E."/>
            <person name="Besansky N."/>
            <person name="Howell P."/>
            <person name="Walton C."/>
            <person name="Young S.K."/>
            <person name="Zeng Q."/>
            <person name="Gargeya S."/>
            <person name="Fitzgerald M."/>
            <person name="Haas B."/>
            <person name="Abouelleil A."/>
            <person name="Allen A.W."/>
            <person name="Alvarado L."/>
            <person name="Arachchi H.M."/>
            <person name="Berlin A.M."/>
            <person name="Chapman S.B."/>
            <person name="Gainer-Dewar J."/>
            <person name="Goldberg J."/>
            <person name="Griggs A."/>
            <person name="Gujja S."/>
            <person name="Hansen M."/>
            <person name="Howarth C."/>
            <person name="Imamovic A."/>
            <person name="Ireland A."/>
            <person name="Larimer J."/>
            <person name="McCowan C."/>
            <person name="Murphy C."/>
            <person name="Pearson M."/>
            <person name="Poon T.W."/>
            <person name="Priest M."/>
            <person name="Roberts A."/>
            <person name="Saif S."/>
            <person name="Shea T."/>
            <person name="Sisk P."/>
            <person name="Sykes S."/>
            <person name="Wortman J."/>
            <person name="Nusbaum C."/>
            <person name="Birren B."/>
        </authorList>
    </citation>
    <scope>NUCLEOTIDE SEQUENCE [LARGE SCALE GENOMIC DNA]</scope>
    <source>
        <strain evidence="3">FAR1</strain>
    </source>
</reference>
<dbReference type="AlphaFoldDB" id="A0A182QCN2"/>
<name>A0A182QCN2_9DIPT</name>
<evidence type="ECO:0000313" key="3">
    <source>
        <dbReference type="Proteomes" id="UP000075886"/>
    </source>
</evidence>
<sequence>MIASASRNGGGVICSTSRRFELWIASTHCGYCMKSSIPVCQWLKARQTSMYRSVSSILWQPTNPRTCRVNSASVGSSTVMSTHDNARSGCRVPNKRTSFHSDRTLQMSMQSKYLQVGRMKLAPIRNFTNLELSSWAQMRSRSRSSSLGSGSELACSGMLSQGAPRHPELFPLGLRVDEVAPFVARQQIVDEDGGPAAVLAQLHLVRTLRADLLRQQHLLHEVLPLGENGEGAEQPAVAEHALADVGRQGRPEDGPRRGRRLMVASLAEDLVRPAPLGDWIAVEVGRRLRLFVAGGNESSTNACPFSTQYSMMLFQRLSASRSSSWRWFSSSRLFFCSCCCCCHTRHPESMCRWLEQMSHTTHASEFSYVHAGHCQVRFGIDTCIDLLSAGGGGGGCAASGGDACCVVTVAIGVCVSSFGIAPESTGAALDRLLFDGSSHWPSMSRLVASEPFTSTTPPFAAGRNDLHALQSGSTIEFFSVHLWHVQNSPFLSVISSTLQMLRSFEPPHATQASSVLVFTSVHFRHDHSFSSVTLVAAVPPGAAVFGQRWCFVSRQQQQHPTDACEPDEPSPSKLN</sequence>
<protein>
    <submittedName>
        <fullName evidence="2">Uncharacterized protein</fullName>
    </submittedName>
</protein>
<evidence type="ECO:0000256" key="1">
    <source>
        <dbReference type="SAM" id="MobiDB-lite"/>
    </source>
</evidence>
<dbReference type="VEuPathDB" id="VectorBase:AFAF007505"/>
<reference evidence="2" key="2">
    <citation type="submission" date="2020-05" db="UniProtKB">
        <authorList>
            <consortium name="EnsemblMetazoa"/>
        </authorList>
    </citation>
    <scope>IDENTIFICATION</scope>
    <source>
        <strain evidence="2">FAR1</strain>
    </source>
</reference>
<keyword evidence="3" id="KW-1185">Reference proteome</keyword>